<dbReference type="EMBL" id="CP063989">
    <property type="protein sequence ID" value="QPL05727.1"/>
    <property type="molecule type" value="Genomic_DNA"/>
</dbReference>
<comment type="similarity">
    <text evidence="1 2">Belongs to the BioY family.</text>
</comment>
<sequence>MSLNKNLSISLSRLSAEGAAEASTSRLALVVREVLLVLAGTSVIALVGQLRVPLPFTPVPVTLGTLAVLGVGGVLGSRRGVTSALLLALAAAVGLPVLQGFTSGITPSFGYVIGYALVAAVAGRAVQATSWPRRLGLMVLASAFVYVPGLAWLAVATGAPLGTVIGMGLTPFIIGDLLKSLLASALPARPAPTA</sequence>
<keyword evidence="2" id="KW-0813">Transport</keyword>
<protein>
    <recommendedName>
        <fullName evidence="2">Biotin transporter</fullName>
    </recommendedName>
</protein>
<keyword evidence="3" id="KW-1133">Transmembrane helix</keyword>
<evidence type="ECO:0000256" key="3">
    <source>
        <dbReference type="SAM" id="Phobius"/>
    </source>
</evidence>
<dbReference type="PIRSF" id="PIRSF016661">
    <property type="entry name" value="BioY"/>
    <property type="match status" value="1"/>
</dbReference>
<dbReference type="KEGG" id="arep:ID810_01690"/>
<dbReference type="InterPro" id="IPR003784">
    <property type="entry name" value="BioY"/>
</dbReference>
<evidence type="ECO:0000313" key="4">
    <source>
        <dbReference type="EMBL" id="QPL05727.1"/>
    </source>
</evidence>
<keyword evidence="2 3" id="KW-0472">Membrane</keyword>
<dbReference type="Gene3D" id="1.10.1760.20">
    <property type="match status" value="1"/>
</dbReference>
<dbReference type="Pfam" id="PF02632">
    <property type="entry name" value="BioY"/>
    <property type="match status" value="1"/>
</dbReference>
<gene>
    <name evidence="4" type="ORF">ID810_01690</name>
</gene>
<feature type="transmembrane region" description="Helical" evidence="3">
    <location>
        <begin position="135"/>
        <end position="155"/>
    </location>
</feature>
<evidence type="ECO:0000256" key="1">
    <source>
        <dbReference type="ARBA" id="ARBA00010692"/>
    </source>
</evidence>
<keyword evidence="2" id="KW-1003">Cell membrane</keyword>
<name>A0A7T0LLC0_9ACTO</name>
<dbReference type="PANTHER" id="PTHR34295:SF1">
    <property type="entry name" value="BIOTIN TRANSPORTER BIOY"/>
    <property type="match status" value="1"/>
</dbReference>
<proteinExistence type="inferred from homology"/>
<comment type="subcellular location">
    <subcellularLocation>
        <location evidence="2">Cell membrane</location>
        <topology evidence="2">Multi-pass membrane protein</topology>
    </subcellularLocation>
</comment>
<evidence type="ECO:0000256" key="2">
    <source>
        <dbReference type="PIRNR" id="PIRNR016661"/>
    </source>
</evidence>
<feature type="transmembrane region" description="Helical" evidence="3">
    <location>
        <begin position="84"/>
        <end position="102"/>
    </location>
</feature>
<dbReference type="Proteomes" id="UP000594637">
    <property type="component" value="Chromosome"/>
</dbReference>
<feature type="transmembrane region" description="Helical" evidence="3">
    <location>
        <begin position="58"/>
        <end position="77"/>
    </location>
</feature>
<evidence type="ECO:0000313" key="5">
    <source>
        <dbReference type="Proteomes" id="UP000594637"/>
    </source>
</evidence>
<dbReference type="RefSeq" id="WP_166856422.1">
    <property type="nucleotide sequence ID" value="NZ_CP063989.1"/>
</dbReference>
<feature type="transmembrane region" description="Helical" evidence="3">
    <location>
        <begin position="161"/>
        <end position="182"/>
    </location>
</feature>
<keyword evidence="3" id="KW-0812">Transmembrane</keyword>
<reference evidence="4 5" key="1">
    <citation type="submission" date="2020-11" db="EMBL/GenBank/DDBJ databases">
        <title>Actinomyces sp. ZJ750.</title>
        <authorList>
            <person name="Zhou J."/>
        </authorList>
    </citation>
    <scope>NUCLEOTIDE SEQUENCE [LARGE SCALE GENOMIC DNA]</scope>
    <source>
        <strain evidence="4 5">ZJ750</strain>
    </source>
</reference>
<feature type="transmembrane region" description="Helical" evidence="3">
    <location>
        <begin position="34"/>
        <end position="52"/>
    </location>
</feature>
<feature type="transmembrane region" description="Helical" evidence="3">
    <location>
        <begin position="108"/>
        <end position="126"/>
    </location>
</feature>
<dbReference type="GO" id="GO:0015225">
    <property type="term" value="F:biotin transmembrane transporter activity"/>
    <property type="evidence" value="ECO:0007669"/>
    <property type="project" value="UniProtKB-UniRule"/>
</dbReference>
<organism evidence="4 5">
    <name type="scientific">Actinomyces respiraculi</name>
    <dbReference type="NCBI Taxonomy" id="2744574"/>
    <lineage>
        <taxon>Bacteria</taxon>
        <taxon>Bacillati</taxon>
        <taxon>Actinomycetota</taxon>
        <taxon>Actinomycetes</taxon>
        <taxon>Actinomycetales</taxon>
        <taxon>Actinomycetaceae</taxon>
        <taxon>Actinomyces</taxon>
    </lineage>
</organism>
<dbReference type="PANTHER" id="PTHR34295">
    <property type="entry name" value="BIOTIN TRANSPORTER BIOY"/>
    <property type="match status" value="1"/>
</dbReference>
<dbReference type="GO" id="GO:0005886">
    <property type="term" value="C:plasma membrane"/>
    <property type="evidence" value="ECO:0007669"/>
    <property type="project" value="UniProtKB-SubCell"/>
</dbReference>
<keyword evidence="5" id="KW-1185">Reference proteome</keyword>
<dbReference type="AlphaFoldDB" id="A0A7T0LLC0"/>
<accession>A0A7T0LLC0</accession>